<evidence type="ECO:0000313" key="8">
    <source>
        <dbReference type="Proteomes" id="UP000432464"/>
    </source>
</evidence>
<evidence type="ECO:0000256" key="4">
    <source>
        <dbReference type="PIRSR" id="PIRSR001112-1"/>
    </source>
</evidence>
<feature type="region of interest" description="Disordered" evidence="5">
    <location>
        <begin position="385"/>
        <end position="410"/>
    </location>
</feature>
<accession>A0A6I3L4R6</accession>
<feature type="active site" description="Proton acceptor" evidence="4">
    <location>
        <position position="356"/>
    </location>
</feature>
<comment type="caution">
    <text evidence="7">The sequence shown here is derived from an EMBL/GenBank/DDBJ whole genome shotgun (WGS) entry which is preliminary data.</text>
</comment>
<evidence type="ECO:0000256" key="3">
    <source>
        <dbReference type="ARBA" id="ARBA00022801"/>
    </source>
</evidence>
<feature type="active site" description="Nucleophile" evidence="4">
    <location>
        <position position="177"/>
    </location>
</feature>
<dbReference type="GO" id="GO:0097176">
    <property type="term" value="P:epoxide metabolic process"/>
    <property type="evidence" value="ECO:0007669"/>
    <property type="project" value="TreeGrafter"/>
</dbReference>
<dbReference type="Gene3D" id="3.40.50.1820">
    <property type="entry name" value="alpha/beta hydrolase"/>
    <property type="match status" value="1"/>
</dbReference>
<evidence type="ECO:0000259" key="6">
    <source>
        <dbReference type="Pfam" id="PF06441"/>
    </source>
</evidence>
<keyword evidence="3 7" id="KW-0378">Hydrolase</keyword>
<organism evidence="7 8">
    <name type="scientific">Nocardia aurantiaca</name>
    <dbReference type="NCBI Taxonomy" id="2675850"/>
    <lineage>
        <taxon>Bacteria</taxon>
        <taxon>Bacillati</taxon>
        <taxon>Actinomycetota</taxon>
        <taxon>Actinomycetes</taxon>
        <taxon>Mycobacteriales</taxon>
        <taxon>Nocardiaceae</taxon>
        <taxon>Nocardia</taxon>
    </lineage>
</organism>
<dbReference type="PIRSF" id="PIRSF001112">
    <property type="entry name" value="Epoxide_hydrolase"/>
    <property type="match status" value="1"/>
</dbReference>
<keyword evidence="2" id="KW-0058">Aromatic hydrocarbons catabolism</keyword>
<proteinExistence type="inferred from homology"/>
<dbReference type="EMBL" id="WMBB01000014">
    <property type="protein sequence ID" value="MTE16308.1"/>
    <property type="molecule type" value="Genomic_DNA"/>
</dbReference>
<dbReference type="PANTHER" id="PTHR21661:SF35">
    <property type="entry name" value="EPOXIDE HYDROLASE"/>
    <property type="match status" value="1"/>
</dbReference>
<dbReference type="PRINTS" id="PR00412">
    <property type="entry name" value="EPOXHYDRLASE"/>
</dbReference>
<dbReference type="GO" id="GO:0004301">
    <property type="term" value="F:epoxide hydrolase activity"/>
    <property type="evidence" value="ECO:0007669"/>
    <property type="project" value="TreeGrafter"/>
</dbReference>
<dbReference type="SUPFAM" id="SSF53474">
    <property type="entry name" value="alpha/beta-Hydrolases"/>
    <property type="match status" value="1"/>
</dbReference>
<dbReference type="PANTHER" id="PTHR21661">
    <property type="entry name" value="EPOXIDE HYDROLASE 1-RELATED"/>
    <property type="match status" value="1"/>
</dbReference>
<dbReference type="InterPro" id="IPR010497">
    <property type="entry name" value="Epoxide_hydro_N"/>
</dbReference>
<evidence type="ECO:0000313" key="7">
    <source>
        <dbReference type="EMBL" id="MTE16308.1"/>
    </source>
</evidence>
<name>A0A6I3L4R6_9NOCA</name>
<dbReference type="RefSeq" id="WP_154790751.1">
    <property type="nucleotide sequence ID" value="NZ_WMBB01000014.1"/>
</dbReference>
<gene>
    <name evidence="7" type="ORF">GLP40_26520</name>
</gene>
<dbReference type="Pfam" id="PF06441">
    <property type="entry name" value="EHN"/>
    <property type="match status" value="1"/>
</dbReference>
<dbReference type="Proteomes" id="UP000432464">
    <property type="component" value="Unassembled WGS sequence"/>
</dbReference>
<dbReference type="AlphaFoldDB" id="A0A6I3L4R6"/>
<feature type="domain" description="Epoxide hydrolase N-terminal" evidence="6">
    <location>
        <begin position="5"/>
        <end position="104"/>
    </location>
</feature>
<evidence type="ECO:0000256" key="2">
    <source>
        <dbReference type="ARBA" id="ARBA00022797"/>
    </source>
</evidence>
<sequence length="410" mass="45473">MTIFEPFRIDIPDTDLEDLRTRLARTRWPADLPEVGWTYGIPTAYVRELCEYWGSGYDWRTHETERNRYPQFVTEIEGQRMHFVHVRSNEPGAMPLVLVHGWPFEDFTAMVGPLTDPRAHGGDPADAFDVIIPTLPGFGFSGPTHRVGDAATERGTQLIAKLMTELGYARYGTHGGDAGSFIAPGLARLAPDRVAGVHLNDPITIPSWDDDGSGYSENDRQKLARLKDWSSRDTSGYASIHSTRPQTLAPAVSDSPAGLLAWVLDVVNTFKDPAQPTPDAAIDRDLLLTNLSVLWFTNTAGSSLRLYKESRHWGADMPNSGVPTGVALFPGNGTIRGLAERQNTVVHWSEFDRGGHFASMETPELLTTDLRDFFRKLRWSNQSRTAASGSAAIRPDSGRMAAWPRSMRRP</sequence>
<feature type="active site" description="Proton donor" evidence="4">
    <location>
        <position position="307"/>
    </location>
</feature>
<keyword evidence="8" id="KW-1185">Reference proteome</keyword>
<evidence type="ECO:0000256" key="5">
    <source>
        <dbReference type="SAM" id="MobiDB-lite"/>
    </source>
</evidence>
<dbReference type="InterPro" id="IPR016292">
    <property type="entry name" value="Epoxide_hydrolase"/>
</dbReference>
<protein>
    <submittedName>
        <fullName evidence="7">Epoxide hydrolase</fullName>
    </submittedName>
</protein>
<comment type="similarity">
    <text evidence="1">Belongs to the peptidase S33 family.</text>
</comment>
<dbReference type="InterPro" id="IPR029058">
    <property type="entry name" value="AB_hydrolase_fold"/>
</dbReference>
<evidence type="ECO:0000256" key="1">
    <source>
        <dbReference type="ARBA" id="ARBA00010088"/>
    </source>
</evidence>
<dbReference type="InterPro" id="IPR000639">
    <property type="entry name" value="Epox_hydrolase-like"/>
</dbReference>
<reference evidence="7 8" key="1">
    <citation type="submission" date="2019-11" db="EMBL/GenBank/DDBJ databases">
        <title>Nocardia sp. nov. CT2-14 isolated from soil.</title>
        <authorList>
            <person name="Kanchanasin P."/>
            <person name="Tanasupawat S."/>
            <person name="Yuki M."/>
            <person name="Kudo T."/>
        </authorList>
    </citation>
    <scope>NUCLEOTIDE SEQUENCE [LARGE SCALE GENOMIC DNA]</scope>
    <source>
        <strain evidence="7 8">CT2-14</strain>
    </source>
</reference>